<feature type="compositionally biased region" description="Polar residues" evidence="1">
    <location>
        <begin position="1"/>
        <end position="13"/>
    </location>
</feature>
<feature type="compositionally biased region" description="Basic and acidic residues" evidence="1">
    <location>
        <begin position="511"/>
        <end position="520"/>
    </location>
</feature>
<organism evidence="2 3">
    <name type="scientific">Puccinia coronata f. sp. avenae</name>
    <dbReference type="NCBI Taxonomy" id="200324"/>
    <lineage>
        <taxon>Eukaryota</taxon>
        <taxon>Fungi</taxon>
        <taxon>Dikarya</taxon>
        <taxon>Basidiomycota</taxon>
        <taxon>Pucciniomycotina</taxon>
        <taxon>Pucciniomycetes</taxon>
        <taxon>Pucciniales</taxon>
        <taxon>Pucciniaceae</taxon>
        <taxon>Puccinia</taxon>
    </lineage>
</organism>
<comment type="caution">
    <text evidence="2">The sequence shown here is derived from an EMBL/GenBank/DDBJ whole genome shotgun (WGS) entry which is preliminary data.</text>
</comment>
<name>A0A2N5TEM3_9BASI</name>
<dbReference type="EMBL" id="PGCI01000622">
    <property type="protein sequence ID" value="PLW23858.1"/>
    <property type="molecule type" value="Genomic_DNA"/>
</dbReference>
<reference evidence="2 3" key="1">
    <citation type="submission" date="2017-11" db="EMBL/GenBank/DDBJ databases">
        <title>De novo assembly and phasing of dikaryotic genomes from two isolates of Puccinia coronata f. sp. avenae, the causal agent of oat crown rust.</title>
        <authorList>
            <person name="Miller M.E."/>
            <person name="Zhang Y."/>
            <person name="Omidvar V."/>
            <person name="Sperschneider J."/>
            <person name="Schwessinger B."/>
            <person name="Raley C."/>
            <person name="Palmer J.M."/>
            <person name="Garnica D."/>
            <person name="Upadhyaya N."/>
            <person name="Rathjen J."/>
            <person name="Taylor J.M."/>
            <person name="Park R.F."/>
            <person name="Dodds P.N."/>
            <person name="Hirsch C.D."/>
            <person name="Kianian S.F."/>
            <person name="Figueroa M."/>
        </authorList>
    </citation>
    <scope>NUCLEOTIDE SEQUENCE [LARGE SCALE GENOMIC DNA]</scope>
    <source>
        <strain evidence="2">12SD80</strain>
    </source>
</reference>
<proteinExistence type="predicted"/>
<evidence type="ECO:0000313" key="3">
    <source>
        <dbReference type="Proteomes" id="UP000235392"/>
    </source>
</evidence>
<accession>A0A2N5TEM3</accession>
<dbReference type="AlphaFoldDB" id="A0A2N5TEM3"/>
<feature type="compositionally biased region" description="Low complexity" evidence="1">
    <location>
        <begin position="86"/>
        <end position="95"/>
    </location>
</feature>
<protein>
    <submittedName>
        <fullName evidence="2">Uncharacterized protein</fullName>
    </submittedName>
</protein>
<evidence type="ECO:0000256" key="1">
    <source>
        <dbReference type="SAM" id="MobiDB-lite"/>
    </source>
</evidence>
<feature type="region of interest" description="Disordered" evidence="1">
    <location>
        <begin position="498"/>
        <end position="520"/>
    </location>
</feature>
<feature type="region of interest" description="Disordered" evidence="1">
    <location>
        <begin position="1"/>
        <end position="20"/>
    </location>
</feature>
<dbReference type="Proteomes" id="UP000235392">
    <property type="component" value="Unassembled WGS sequence"/>
</dbReference>
<gene>
    <name evidence="2" type="ORF">PCASD_14687</name>
</gene>
<evidence type="ECO:0000313" key="2">
    <source>
        <dbReference type="EMBL" id="PLW23858.1"/>
    </source>
</evidence>
<sequence>MIHPNNVTPNHRNSGGVIPSRNQISQAGLLSATTHERSPTSQVNSQIEALRNQSNMSARYSPIVPGATRRQGSITPSPGLQEETDATAADLSTSTRHNLPVDTLDFGDYPEVNNDEGISSPRATVETDIRHPNANSAPLAVSHAWRPSTTRNQAMESYSTLPLDIEVAYNIHGLLGITSENRPLVDALSHVSGAQSARDHVYGAAIRARSRHQIQEILMDPQHEAYTQTQDPEGRPYDYTPLTCMRRWMTNQSQPFKTKHLPPRFHEGDSEAMASVVGFICNLLKQERASLRTLLLTNIKRDGGRCGGGFVPRLYDLFFVIEASFRTRDQRRTTQEVERLMTPALKLRVNLMQMITAHHFLNRLPGDSASQWELIDDQLNQIRTWTGHKKQAFATLLVRRDRELFTGRAMIEDIKPQMVRLPTNEEVEEALDLYGYATGNRPGSQNGRAGPDYPRSLRRQYAVRVNWTMGHRRMSGKKPCEPQYCPRMRRHYAVQVQWTAGHRRKPSNQPREPRQHLTLD</sequence>
<feature type="region of interest" description="Disordered" evidence="1">
    <location>
        <begin position="52"/>
        <end position="119"/>
    </location>
</feature>